<dbReference type="Pfam" id="PF00815">
    <property type="entry name" value="Histidinol_dh"/>
    <property type="match status" value="1"/>
</dbReference>
<evidence type="ECO:0000256" key="7">
    <source>
        <dbReference type="ARBA" id="ARBA00049489"/>
    </source>
</evidence>
<feature type="binding site" evidence="8 13">
    <location>
        <position position="415"/>
    </location>
    <ligand>
        <name>Zn(2+)</name>
        <dbReference type="ChEBI" id="CHEBI:29105"/>
    </ligand>
</feature>
<dbReference type="RefSeq" id="WP_092494150.1">
    <property type="nucleotide sequence ID" value="NZ_FNKD01000004.1"/>
</dbReference>
<dbReference type="CDD" id="cd06572">
    <property type="entry name" value="Histidinol_dh"/>
    <property type="match status" value="1"/>
</dbReference>
<dbReference type="Gene3D" id="1.20.5.1300">
    <property type="match status" value="1"/>
</dbReference>
<evidence type="ECO:0000256" key="15">
    <source>
        <dbReference type="SAM" id="MobiDB-lite"/>
    </source>
</evidence>
<evidence type="ECO:0000256" key="5">
    <source>
        <dbReference type="ARBA" id="ARBA00022833"/>
    </source>
</evidence>
<dbReference type="InterPro" id="IPR012131">
    <property type="entry name" value="Hstdl_DH"/>
</dbReference>
<organism evidence="16 17">
    <name type="scientific">Virgibacillus salinus</name>
    <dbReference type="NCBI Taxonomy" id="553311"/>
    <lineage>
        <taxon>Bacteria</taxon>
        <taxon>Bacillati</taxon>
        <taxon>Bacillota</taxon>
        <taxon>Bacilli</taxon>
        <taxon>Bacillales</taxon>
        <taxon>Bacillaceae</taxon>
        <taxon>Virgibacillus</taxon>
    </lineage>
</organism>
<dbReference type="FunFam" id="3.40.50.1980:FF:000001">
    <property type="entry name" value="Histidinol dehydrogenase"/>
    <property type="match status" value="1"/>
</dbReference>
<feature type="binding site" evidence="8 12">
    <location>
        <position position="410"/>
    </location>
    <ligand>
        <name>substrate</name>
    </ligand>
</feature>
<dbReference type="InterPro" id="IPR001692">
    <property type="entry name" value="Histidinol_DH_CS"/>
</dbReference>
<comment type="catalytic activity">
    <reaction evidence="7 8">
        <text>L-histidinol + 2 NAD(+) + H2O = L-histidine + 2 NADH + 3 H(+)</text>
        <dbReference type="Rhea" id="RHEA:20641"/>
        <dbReference type="ChEBI" id="CHEBI:15377"/>
        <dbReference type="ChEBI" id="CHEBI:15378"/>
        <dbReference type="ChEBI" id="CHEBI:57540"/>
        <dbReference type="ChEBI" id="CHEBI:57595"/>
        <dbReference type="ChEBI" id="CHEBI:57699"/>
        <dbReference type="ChEBI" id="CHEBI:57945"/>
        <dbReference type="EC" id="1.1.1.23"/>
    </reaction>
</comment>
<feature type="binding site" evidence="8 13">
    <location>
        <position position="257"/>
    </location>
    <ligand>
        <name>Zn(2+)</name>
        <dbReference type="ChEBI" id="CHEBI:29105"/>
    </ligand>
</feature>
<reference evidence="16 17" key="1">
    <citation type="submission" date="2016-10" db="EMBL/GenBank/DDBJ databases">
        <authorList>
            <person name="de Groot N.N."/>
        </authorList>
    </citation>
    <scope>NUCLEOTIDE SEQUENCE [LARGE SCALE GENOMIC DNA]</scope>
    <source>
        <strain evidence="16 17">CGMCC 1.10449</strain>
    </source>
</reference>
<evidence type="ECO:0000313" key="16">
    <source>
        <dbReference type="EMBL" id="SDR04543.1"/>
    </source>
</evidence>
<dbReference type="PANTHER" id="PTHR21256:SF2">
    <property type="entry name" value="HISTIDINE BIOSYNTHESIS TRIFUNCTIONAL PROTEIN"/>
    <property type="match status" value="1"/>
</dbReference>
<comment type="cofactor">
    <cofactor evidence="8 13">
        <name>Zn(2+)</name>
        <dbReference type="ChEBI" id="CHEBI:29105"/>
    </cofactor>
    <text evidence="8 13">Binds 1 zinc ion per subunit.</text>
</comment>
<feature type="binding site" evidence="8 12">
    <location>
        <position position="254"/>
    </location>
    <ligand>
        <name>substrate</name>
    </ligand>
</feature>
<dbReference type="FunFam" id="3.40.50.1980:FF:000026">
    <property type="entry name" value="Histidinol dehydrogenase"/>
    <property type="match status" value="1"/>
</dbReference>
<dbReference type="EMBL" id="FNKD01000004">
    <property type="protein sequence ID" value="SDR04543.1"/>
    <property type="molecule type" value="Genomic_DNA"/>
</dbReference>
<feature type="binding site" evidence="8 12">
    <location>
        <position position="356"/>
    </location>
    <ligand>
        <name>substrate</name>
    </ligand>
</feature>
<feature type="binding site" evidence="8 11">
    <location>
        <position position="209"/>
    </location>
    <ligand>
        <name>NAD(+)</name>
        <dbReference type="ChEBI" id="CHEBI:57540"/>
    </ligand>
</feature>
<dbReference type="InterPro" id="IPR022695">
    <property type="entry name" value="Histidinol_DH_monofunct"/>
</dbReference>
<evidence type="ECO:0000256" key="6">
    <source>
        <dbReference type="ARBA" id="ARBA00023002"/>
    </source>
</evidence>
<comment type="similarity">
    <text evidence="2 8 9 14">Belongs to the histidinol dehydrogenase family.</text>
</comment>
<dbReference type="Gene3D" id="3.40.50.1980">
    <property type="entry name" value="Nitrogenase molybdenum iron protein domain"/>
    <property type="match status" value="2"/>
</dbReference>
<evidence type="ECO:0000256" key="4">
    <source>
        <dbReference type="ARBA" id="ARBA00022723"/>
    </source>
</evidence>
<dbReference type="GO" id="GO:0051287">
    <property type="term" value="F:NAD binding"/>
    <property type="evidence" value="ECO:0007669"/>
    <property type="project" value="InterPro"/>
</dbReference>
<comment type="function">
    <text evidence="1 8">Catalyzes the sequential NAD-dependent oxidations of L-histidinol to L-histidinaldehyde and then to L-histidine.</text>
</comment>
<evidence type="ECO:0000256" key="3">
    <source>
        <dbReference type="ARBA" id="ARBA00012965"/>
    </source>
</evidence>
<evidence type="ECO:0000256" key="12">
    <source>
        <dbReference type="PIRSR" id="PIRSR000099-3"/>
    </source>
</evidence>
<accession>A0A1H1FTZ7</accession>
<feature type="binding site" evidence="8 12">
    <location>
        <position position="415"/>
    </location>
    <ligand>
        <name>substrate</name>
    </ligand>
</feature>
<dbReference type="Proteomes" id="UP000199444">
    <property type="component" value="Unassembled WGS sequence"/>
</dbReference>
<name>A0A1H1FTZ7_9BACI</name>
<evidence type="ECO:0000256" key="13">
    <source>
        <dbReference type="PIRSR" id="PIRSR000099-4"/>
    </source>
</evidence>
<dbReference type="PRINTS" id="PR00083">
    <property type="entry name" value="HOLDHDRGNASE"/>
</dbReference>
<dbReference type="STRING" id="553311.SAMN05216231_3421"/>
<evidence type="ECO:0000313" key="17">
    <source>
        <dbReference type="Proteomes" id="UP000199444"/>
    </source>
</evidence>
<dbReference type="PANTHER" id="PTHR21256">
    <property type="entry name" value="HISTIDINOL DEHYDROGENASE HDH"/>
    <property type="match status" value="1"/>
</dbReference>
<dbReference type="AlphaFoldDB" id="A0A1H1FTZ7"/>
<keyword evidence="8" id="KW-0028">Amino-acid biosynthesis</keyword>
<evidence type="ECO:0000256" key="8">
    <source>
        <dbReference type="HAMAP-Rule" id="MF_01024"/>
    </source>
</evidence>
<feature type="binding site" evidence="8 13">
    <location>
        <position position="356"/>
    </location>
    <ligand>
        <name>Zn(2+)</name>
        <dbReference type="ChEBI" id="CHEBI:29105"/>
    </ligand>
</feature>
<dbReference type="EC" id="1.1.1.23" evidence="3 8"/>
<protein>
    <recommendedName>
        <fullName evidence="3 8">Histidinol dehydrogenase</fullName>
        <shortName evidence="8">HDH</shortName>
        <ecNumber evidence="3 8">1.1.1.23</ecNumber>
    </recommendedName>
</protein>
<dbReference type="GO" id="GO:0000105">
    <property type="term" value="P:L-histidine biosynthetic process"/>
    <property type="evidence" value="ECO:0007669"/>
    <property type="project" value="UniProtKB-UniRule"/>
</dbReference>
<dbReference type="GO" id="GO:0005829">
    <property type="term" value="C:cytosol"/>
    <property type="evidence" value="ECO:0007669"/>
    <property type="project" value="TreeGrafter"/>
</dbReference>
<feature type="active site" description="Proton acceptor" evidence="8 10">
    <location>
        <position position="323"/>
    </location>
</feature>
<evidence type="ECO:0000256" key="2">
    <source>
        <dbReference type="ARBA" id="ARBA00010178"/>
    </source>
</evidence>
<dbReference type="SUPFAM" id="SSF53720">
    <property type="entry name" value="ALDH-like"/>
    <property type="match status" value="1"/>
</dbReference>
<feature type="binding site" evidence="8 12">
    <location>
        <position position="257"/>
    </location>
    <ligand>
        <name>substrate</name>
    </ligand>
</feature>
<keyword evidence="5 8" id="KW-0862">Zinc</keyword>
<sequence>MKRITPEQFRQEKNNDTYSQADENNIDETVLEIIKQVKKDGNEALYRFTEQFDGIKLKQLAVTKDEFIEAKGMISDEFKSALEEAKANITAFHEVQKEYSWFTDNTEGIMLGQKVTPLEKVGVYVPGGKASYPSTVLMNVIPAKLAGVKKIVITTPPDANGKISPEVLAAAEVVGVDEVYKLGGAQAIAALAYGTSSIEKVTKIVGPGNAFVARAKKWVYGDVAIDMIAGPSEICVVADESAPADYIAADLLSQAEHDEQSTSICITTSESLATEVQRAIDQQTTTLDRKDIIEKALTQNGRIIVVKNIQEAINLVNEIAPEHLQLMIENATEKVGDIQNAGAVFLGNFSPEPLGDYFAGPNHTLPTSGTAAFSSPLGVYDFMKKSSIIRYSRDSLLDASENIITLAKAEGLSAHANSIQIRKDNHNA</sequence>
<feature type="binding site" evidence="8 13">
    <location>
        <position position="254"/>
    </location>
    <ligand>
        <name>Zn(2+)</name>
        <dbReference type="ChEBI" id="CHEBI:29105"/>
    </ligand>
</feature>
<feature type="binding site" evidence="8 12">
    <location>
        <position position="323"/>
    </location>
    <ligand>
        <name>substrate</name>
    </ligand>
</feature>
<dbReference type="HAMAP" id="MF_01024">
    <property type="entry name" value="HisD"/>
    <property type="match status" value="1"/>
</dbReference>
<comment type="pathway">
    <text evidence="8">Amino-acid biosynthesis; L-histidine biosynthesis; L-histidine from 5-phospho-alpha-D-ribose 1-diphosphate: step 9/9.</text>
</comment>
<dbReference type="UniPathway" id="UPA00031">
    <property type="reaction ID" value="UER00014"/>
</dbReference>
<keyword evidence="17" id="KW-1185">Reference proteome</keyword>
<feature type="region of interest" description="Disordered" evidence="15">
    <location>
        <begin position="1"/>
        <end position="22"/>
    </location>
</feature>
<gene>
    <name evidence="8" type="primary">hisD</name>
    <name evidence="16" type="ORF">SAMN05216231_3421</name>
</gene>
<feature type="binding site" evidence="8 11">
    <location>
        <position position="124"/>
    </location>
    <ligand>
        <name>NAD(+)</name>
        <dbReference type="ChEBI" id="CHEBI:57540"/>
    </ligand>
</feature>
<dbReference type="NCBIfam" id="TIGR00069">
    <property type="entry name" value="hisD"/>
    <property type="match status" value="1"/>
</dbReference>
<keyword evidence="8 11" id="KW-0520">NAD</keyword>
<feature type="binding site" evidence="8 12">
    <location>
        <position position="232"/>
    </location>
    <ligand>
        <name>substrate</name>
    </ligand>
</feature>
<evidence type="ECO:0000256" key="1">
    <source>
        <dbReference type="ARBA" id="ARBA00003850"/>
    </source>
</evidence>
<dbReference type="PIRSF" id="PIRSF000099">
    <property type="entry name" value="Histidinol_dh"/>
    <property type="match status" value="1"/>
</dbReference>
<feature type="binding site" evidence="8 11">
    <location>
        <position position="186"/>
    </location>
    <ligand>
        <name>NAD(+)</name>
        <dbReference type="ChEBI" id="CHEBI:57540"/>
    </ligand>
</feature>
<dbReference type="GO" id="GO:0008270">
    <property type="term" value="F:zinc ion binding"/>
    <property type="evidence" value="ECO:0007669"/>
    <property type="project" value="UniProtKB-UniRule"/>
</dbReference>
<keyword evidence="8" id="KW-0368">Histidine biosynthesis</keyword>
<evidence type="ECO:0000256" key="9">
    <source>
        <dbReference type="PIRNR" id="PIRNR000099"/>
    </source>
</evidence>
<proteinExistence type="inferred from homology"/>
<dbReference type="GO" id="GO:0004399">
    <property type="term" value="F:histidinol dehydrogenase activity"/>
    <property type="evidence" value="ECO:0007669"/>
    <property type="project" value="UniProtKB-UniRule"/>
</dbReference>
<feature type="active site" description="Proton acceptor" evidence="8 10">
    <location>
        <position position="322"/>
    </location>
</feature>
<keyword evidence="6 8" id="KW-0560">Oxidoreductase</keyword>
<keyword evidence="4 8" id="KW-0479">Metal-binding</keyword>
<dbReference type="InterPro" id="IPR016161">
    <property type="entry name" value="Ald_DH/histidinol_DH"/>
</dbReference>
<evidence type="ECO:0000256" key="11">
    <source>
        <dbReference type="PIRSR" id="PIRSR000099-2"/>
    </source>
</evidence>
<evidence type="ECO:0000256" key="14">
    <source>
        <dbReference type="RuleBase" id="RU004175"/>
    </source>
</evidence>
<evidence type="ECO:0000256" key="10">
    <source>
        <dbReference type="PIRSR" id="PIRSR000099-1"/>
    </source>
</evidence>
<dbReference type="PROSITE" id="PS00611">
    <property type="entry name" value="HISOL_DEHYDROGENASE"/>
    <property type="match status" value="1"/>
</dbReference>